<gene>
    <name evidence="2" type="ORF">NCG91_03375</name>
</gene>
<dbReference type="Pfam" id="PF13619">
    <property type="entry name" value="KTSC"/>
    <property type="match status" value="1"/>
</dbReference>
<dbReference type="EMBL" id="JAMQGR010000001">
    <property type="protein sequence ID" value="MCM2564624.1"/>
    <property type="molecule type" value="Genomic_DNA"/>
</dbReference>
<evidence type="ECO:0000259" key="1">
    <source>
        <dbReference type="Pfam" id="PF13619"/>
    </source>
</evidence>
<evidence type="ECO:0000313" key="2">
    <source>
        <dbReference type="EMBL" id="MCM2564624.1"/>
    </source>
</evidence>
<dbReference type="InterPro" id="IPR025309">
    <property type="entry name" value="KTSC_dom"/>
</dbReference>
<feature type="domain" description="KTSC" evidence="1">
    <location>
        <begin position="1"/>
        <end position="42"/>
    </location>
</feature>
<sequence>MRIQFQQGHSYDFCRVPPNVHAAFMRAYSKGIYYNEHIKDRYQC</sequence>
<proteinExistence type="predicted"/>
<accession>A0ABT0WKN9</accession>
<organism evidence="2 3">
    <name type="scientific">Janthinobacterium kumbetense</name>
    <dbReference type="NCBI Taxonomy" id="2950280"/>
    <lineage>
        <taxon>Bacteria</taxon>
        <taxon>Pseudomonadati</taxon>
        <taxon>Pseudomonadota</taxon>
        <taxon>Betaproteobacteria</taxon>
        <taxon>Burkholderiales</taxon>
        <taxon>Oxalobacteraceae</taxon>
        <taxon>Janthinobacterium</taxon>
    </lineage>
</organism>
<name>A0ABT0WKN9_9BURK</name>
<dbReference type="Proteomes" id="UP001202243">
    <property type="component" value="Unassembled WGS sequence"/>
</dbReference>
<evidence type="ECO:0000313" key="3">
    <source>
        <dbReference type="Proteomes" id="UP001202243"/>
    </source>
</evidence>
<reference evidence="2 3" key="1">
    <citation type="submission" date="2022-06" db="EMBL/GenBank/DDBJ databases">
        <title>Janthinobacterium kumbetensis sp. nov., isolated from spring water in Turkey.</title>
        <authorList>
            <person name="Inan Bektas K."/>
            <person name="Belduz A.A."/>
            <person name="Canakci S."/>
            <person name="Nalcaoglu A."/>
            <person name="Ceylan E."/>
            <person name="Kati H."/>
        </authorList>
    </citation>
    <scope>NUCLEOTIDE SEQUENCE [LARGE SCALE GENOMIC DNA]</scope>
    <source>
        <strain evidence="2 3">GK</strain>
    </source>
</reference>
<keyword evidence="3" id="KW-1185">Reference proteome</keyword>
<protein>
    <submittedName>
        <fullName evidence="2">KTSC domain-containing protein</fullName>
    </submittedName>
</protein>
<comment type="caution">
    <text evidence="2">The sequence shown here is derived from an EMBL/GenBank/DDBJ whole genome shotgun (WGS) entry which is preliminary data.</text>
</comment>